<feature type="region of interest" description="Disordered" evidence="5">
    <location>
        <begin position="186"/>
        <end position="222"/>
    </location>
</feature>
<dbReference type="SMART" id="SM00487">
    <property type="entry name" value="DEXDc"/>
    <property type="match status" value="1"/>
</dbReference>
<sequence length="537" mass="57969">MASVDAGRSVLVAAPTSSGKTVVAEHAVDRALAEGRRTFYTAPIKALSNQKFRDLGRRLGTDRVGLMTGDQVVAPEAPVVVMTTEVLRNMLYSRSDATRGLGWVVLDEVHFLEDPYRGAVWEEVVLNLAPDVGVVALSATVSNAGELGDWLTAVRGPTDVVVETRRPVLLRTHYLVAERGRGRRLHRLATHRGGSPNPDGRHFDADDSGRQGRGRGRGSRWATPRRDEVLGELADHGLLPAIHFIFSRAGCDEARDAILADGVSLNDEAGVGAVDDHVAARLAGLPPGDLEALGVDSWIDGLRRGVASHHAGLVPIFKEVTEELFAMGLLKVVYATETLALGVNLPARTVVIDRLTKFTGQTHEVLTPGQFTQLTGRAGRRGLDSDGHAIVCWSPFVSFDRVASLAGSRDFVLRSAFRPTYNMVANLIVSRTRAEAVDLLGRSFAQFQVDRQLANRQRRNAEKRGEAERIRADLVEASVVDGDQVPVAALRPGEVVVLDDGLAHLVLSVAHRGGGRVRLRSLDQDGRMATVDSAELG</sequence>
<keyword evidence="2" id="KW-0378">Hydrolase</keyword>
<dbReference type="InterPro" id="IPR014001">
    <property type="entry name" value="Helicase_ATP-bd"/>
</dbReference>
<dbReference type="Pfam" id="PF00271">
    <property type="entry name" value="Helicase_C"/>
    <property type="match status" value="1"/>
</dbReference>
<evidence type="ECO:0000256" key="4">
    <source>
        <dbReference type="ARBA" id="ARBA00022840"/>
    </source>
</evidence>
<evidence type="ECO:0000256" key="5">
    <source>
        <dbReference type="SAM" id="MobiDB-lite"/>
    </source>
</evidence>
<feature type="domain" description="Helicase C-terminal" evidence="7">
    <location>
        <begin position="225"/>
        <end position="428"/>
    </location>
</feature>
<dbReference type="GO" id="GO:0005524">
    <property type="term" value="F:ATP binding"/>
    <property type="evidence" value="ECO:0007669"/>
    <property type="project" value="UniProtKB-KW"/>
</dbReference>
<dbReference type="PANTHER" id="PTHR12131">
    <property type="entry name" value="ATP-DEPENDENT RNA AND DNA HELICASE"/>
    <property type="match status" value="1"/>
</dbReference>
<dbReference type="AlphaFoldDB" id="A0A381Z336"/>
<evidence type="ECO:0000313" key="8">
    <source>
        <dbReference type="EMBL" id="SVA83599.1"/>
    </source>
</evidence>
<dbReference type="PROSITE" id="PS51194">
    <property type="entry name" value="HELICASE_CTER"/>
    <property type="match status" value="1"/>
</dbReference>
<proteinExistence type="predicted"/>
<dbReference type="SMART" id="SM00490">
    <property type="entry name" value="HELICc"/>
    <property type="match status" value="1"/>
</dbReference>
<dbReference type="Gene3D" id="3.40.50.300">
    <property type="entry name" value="P-loop containing nucleotide triphosphate hydrolases"/>
    <property type="match status" value="2"/>
</dbReference>
<dbReference type="InterPro" id="IPR001650">
    <property type="entry name" value="Helicase_C-like"/>
</dbReference>
<feature type="non-terminal residue" evidence="8">
    <location>
        <position position="537"/>
    </location>
</feature>
<dbReference type="PROSITE" id="PS51192">
    <property type="entry name" value="HELICASE_ATP_BIND_1"/>
    <property type="match status" value="1"/>
</dbReference>
<dbReference type="EMBL" id="UINC01019753">
    <property type="protein sequence ID" value="SVA83599.1"/>
    <property type="molecule type" value="Genomic_DNA"/>
</dbReference>
<reference evidence="8" key="1">
    <citation type="submission" date="2018-05" db="EMBL/GenBank/DDBJ databases">
        <authorList>
            <person name="Lanie J.A."/>
            <person name="Ng W.-L."/>
            <person name="Kazmierczak K.M."/>
            <person name="Andrzejewski T.M."/>
            <person name="Davidsen T.M."/>
            <person name="Wayne K.J."/>
            <person name="Tettelin H."/>
            <person name="Glass J.I."/>
            <person name="Rusch D."/>
            <person name="Podicherti R."/>
            <person name="Tsui H.-C.T."/>
            <person name="Winkler M.E."/>
        </authorList>
    </citation>
    <scope>NUCLEOTIDE SEQUENCE</scope>
</reference>
<dbReference type="Pfam" id="PF00270">
    <property type="entry name" value="DEAD"/>
    <property type="match status" value="1"/>
</dbReference>
<dbReference type="InterPro" id="IPR027417">
    <property type="entry name" value="P-loop_NTPase"/>
</dbReference>
<gene>
    <name evidence="8" type="ORF">METZ01_LOCUS136453</name>
</gene>
<dbReference type="GO" id="GO:0070478">
    <property type="term" value="P:nuclear-transcribed mRNA catabolic process, 3'-5' exonucleolytic nonsense-mediated decay"/>
    <property type="evidence" value="ECO:0007669"/>
    <property type="project" value="TreeGrafter"/>
</dbReference>
<evidence type="ECO:0000256" key="2">
    <source>
        <dbReference type="ARBA" id="ARBA00022801"/>
    </source>
</evidence>
<feature type="domain" description="Helicase ATP-binding" evidence="6">
    <location>
        <begin position="1"/>
        <end position="159"/>
    </location>
</feature>
<evidence type="ECO:0000259" key="6">
    <source>
        <dbReference type="PROSITE" id="PS51192"/>
    </source>
</evidence>
<dbReference type="SUPFAM" id="SSF52540">
    <property type="entry name" value="P-loop containing nucleoside triphosphate hydrolases"/>
    <property type="match status" value="1"/>
</dbReference>
<dbReference type="GO" id="GO:0004386">
    <property type="term" value="F:helicase activity"/>
    <property type="evidence" value="ECO:0007669"/>
    <property type="project" value="UniProtKB-KW"/>
</dbReference>
<dbReference type="GO" id="GO:0055087">
    <property type="term" value="C:Ski complex"/>
    <property type="evidence" value="ECO:0007669"/>
    <property type="project" value="TreeGrafter"/>
</dbReference>
<evidence type="ECO:0000256" key="1">
    <source>
        <dbReference type="ARBA" id="ARBA00022741"/>
    </source>
</evidence>
<name>A0A381Z336_9ZZZZ</name>
<feature type="compositionally biased region" description="Basic and acidic residues" evidence="5">
    <location>
        <begin position="199"/>
        <end position="210"/>
    </location>
</feature>
<accession>A0A381Z336</accession>
<evidence type="ECO:0000259" key="7">
    <source>
        <dbReference type="PROSITE" id="PS51194"/>
    </source>
</evidence>
<keyword evidence="1" id="KW-0547">Nucleotide-binding</keyword>
<protein>
    <recommendedName>
        <fullName evidence="9">Helicase ATP-binding domain-containing protein</fullName>
    </recommendedName>
</protein>
<keyword evidence="3" id="KW-0347">Helicase</keyword>
<dbReference type="GO" id="GO:0003676">
    <property type="term" value="F:nucleic acid binding"/>
    <property type="evidence" value="ECO:0007669"/>
    <property type="project" value="InterPro"/>
</dbReference>
<dbReference type="GO" id="GO:0016787">
    <property type="term" value="F:hydrolase activity"/>
    <property type="evidence" value="ECO:0007669"/>
    <property type="project" value="UniProtKB-KW"/>
</dbReference>
<evidence type="ECO:0000256" key="3">
    <source>
        <dbReference type="ARBA" id="ARBA00022806"/>
    </source>
</evidence>
<dbReference type="PANTHER" id="PTHR12131:SF1">
    <property type="entry name" value="ATP-DEPENDENT RNA HELICASE SUPV3L1, MITOCHONDRIAL-RELATED"/>
    <property type="match status" value="1"/>
</dbReference>
<dbReference type="InterPro" id="IPR011545">
    <property type="entry name" value="DEAD/DEAH_box_helicase_dom"/>
</dbReference>
<dbReference type="InterPro" id="IPR050699">
    <property type="entry name" value="RNA-DNA_Helicase"/>
</dbReference>
<evidence type="ECO:0008006" key="9">
    <source>
        <dbReference type="Google" id="ProtNLM"/>
    </source>
</evidence>
<keyword evidence="4" id="KW-0067">ATP-binding</keyword>
<organism evidence="8">
    <name type="scientific">marine metagenome</name>
    <dbReference type="NCBI Taxonomy" id="408172"/>
    <lineage>
        <taxon>unclassified sequences</taxon>
        <taxon>metagenomes</taxon>
        <taxon>ecological metagenomes</taxon>
    </lineage>
</organism>